<dbReference type="EMBL" id="CP111014">
    <property type="protein sequence ID" value="WAQ98225.1"/>
    <property type="molecule type" value="Genomic_DNA"/>
</dbReference>
<accession>A0ABY7DTE5</accession>
<dbReference type="Proteomes" id="UP001164746">
    <property type="component" value="Chromosome 3"/>
</dbReference>
<evidence type="ECO:0000313" key="2">
    <source>
        <dbReference type="Proteomes" id="UP001164746"/>
    </source>
</evidence>
<keyword evidence="2" id="KW-1185">Reference proteome</keyword>
<gene>
    <name evidence="1" type="ORF">MAR_022598</name>
</gene>
<proteinExistence type="predicted"/>
<organism evidence="1 2">
    <name type="scientific">Mya arenaria</name>
    <name type="common">Soft-shell clam</name>
    <dbReference type="NCBI Taxonomy" id="6604"/>
    <lineage>
        <taxon>Eukaryota</taxon>
        <taxon>Metazoa</taxon>
        <taxon>Spiralia</taxon>
        <taxon>Lophotrochozoa</taxon>
        <taxon>Mollusca</taxon>
        <taxon>Bivalvia</taxon>
        <taxon>Autobranchia</taxon>
        <taxon>Heteroconchia</taxon>
        <taxon>Euheterodonta</taxon>
        <taxon>Imparidentia</taxon>
        <taxon>Neoheterodontei</taxon>
        <taxon>Myida</taxon>
        <taxon>Myoidea</taxon>
        <taxon>Myidae</taxon>
        <taxon>Mya</taxon>
    </lineage>
</organism>
<name>A0ABY7DTE5_MYAAR</name>
<evidence type="ECO:0000313" key="1">
    <source>
        <dbReference type="EMBL" id="WAQ98225.1"/>
    </source>
</evidence>
<protein>
    <submittedName>
        <fullName evidence="1">Uncharacterized protein</fullName>
    </submittedName>
</protein>
<reference evidence="1" key="1">
    <citation type="submission" date="2022-11" db="EMBL/GenBank/DDBJ databases">
        <title>Centuries of genome instability and evolution in soft-shell clam transmissible cancer (bioRxiv).</title>
        <authorList>
            <person name="Hart S.F.M."/>
            <person name="Yonemitsu M.A."/>
            <person name="Giersch R.M."/>
            <person name="Beal B.F."/>
            <person name="Arriagada G."/>
            <person name="Davis B.W."/>
            <person name="Ostrander E.A."/>
            <person name="Goff S.P."/>
            <person name="Metzger M.J."/>
        </authorList>
    </citation>
    <scope>NUCLEOTIDE SEQUENCE</scope>
    <source>
        <strain evidence="1">MELC-2E11</strain>
        <tissue evidence="1">Siphon/mantle</tissue>
    </source>
</reference>
<feature type="non-terminal residue" evidence="1">
    <location>
        <position position="1"/>
    </location>
</feature>
<sequence>MSNTSSLTDGRLVYTNLNTVSNIPEVITVGLEGVIGRFLWVSVRGDLLRLQMKEITVYGSCRKHRCGQDCEDLCYCTDVRRSMEAEYSGECMELCERNWRLYNGFCNT</sequence>